<dbReference type="Gene3D" id="1.20.120.1870">
    <property type="entry name" value="Fic/DOC protein, Fido domain"/>
    <property type="match status" value="1"/>
</dbReference>
<dbReference type="Proteomes" id="UP000029095">
    <property type="component" value="Unassembled WGS sequence"/>
</dbReference>
<evidence type="ECO:0000313" key="1">
    <source>
        <dbReference type="EMBL" id="KFG71334.1"/>
    </source>
</evidence>
<evidence type="ECO:0008006" key="3">
    <source>
        <dbReference type="Google" id="ProtNLM"/>
    </source>
</evidence>
<dbReference type="EMBL" id="JNFQ01000007">
    <property type="protein sequence ID" value="KFG71334.1"/>
    <property type="molecule type" value="Genomic_DNA"/>
</dbReference>
<reference evidence="1 2" key="1">
    <citation type="submission" date="2014-05" db="EMBL/GenBank/DDBJ databases">
        <title>Complete genome sequence of the Streptomyces mutabilis TRM45540.</title>
        <authorList>
            <person name="Luo X."/>
            <person name="Zhang L."/>
        </authorList>
    </citation>
    <scope>NUCLEOTIDE SEQUENCE [LARGE SCALE GENOMIC DNA]</scope>
    <source>
        <strain evidence="1 2">TRM45540</strain>
    </source>
</reference>
<dbReference type="AlphaFoldDB" id="A0A086MR16"/>
<dbReference type="InterPro" id="IPR053737">
    <property type="entry name" value="Type_II_TA_Toxin"/>
</dbReference>
<organism evidence="1 2">
    <name type="scientific">Streptomyces mutabilis</name>
    <dbReference type="NCBI Taxonomy" id="67332"/>
    <lineage>
        <taxon>Bacteria</taxon>
        <taxon>Bacillati</taxon>
        <taxon>Actinomycetota</taxon>
        <taxon>Actinomycetes</taxon>
        <taxon>Kitasatosporales</taxon>
        <taxon>Streptomycetaceae</taxon>
        <taxon>Streptomyces</taxon>
    </lineage>
</organism>
<proteinExistence type="predicted"/>
<dbReference type="STRING" id="1915400.FM21_34060"/>
<accession>A0A086MR16</accession>
<comment type="caution">
    <text evidence="1">The sequence shown here is derived from an EMBL/GenBank/DDBJ whole genome shotgun (WGS) entry which is preliminary data.</text>
</comment>
<name>A0A086MR16_9ACTN</name>
<evidence type="ECO:0000313" key="2">
    <source>
        <dbReference type="Proteomes" id="UP000029095"/>
    </source>
</evidence>
<dbReference type="RefSeq" id="WP_043385637.1">
    <property type="nucleotide sequence ID" value="NZ_KN039950.1"/>
</dbReference>
<protein>
    <recommendedName>
        <fullName evidence="3">Fic family toxin-antitoxin system, toxin component</fullName>
    </recommendedName>
</protein>
<sequence length="126" mass="13856">MSPIVYVDPGWLLAIQEEVAPRNIAIADWAALHWTGSAHRYEQIAGQPYYEDAASRAATFLHHALVMRPFEDYNLVVGYAAADAYLQMSGHTVTAKPDALWSLAGAVRAGEEDLRGVARALRSWTS</sequence>
<keyword evidence="2" id="KW-1185">Reference proteome</keyword>
<dbReference type="HOGENOM" id="CLU_115697_9_0_11"/>
<gene>
    <name evidence="1" type="ORF">FM21_34060</name>
</gene>